<reference evidence="2 3" key="1">
    <citation type="submission" date="2021-03" db="EMBL/GenBank/DDBJ databases">
        <title>Sequencing the genomes of 1000 actinobacteria strains.</title>
        <authorList>
            <person name="Klenk H.-P."/>
        </authorList>
    </citation>
    <scope>NUCLEOTIDE SEQUENCE [LARGE SCALE GENOMIC DNA]</scope>
    <source>
        <strain evidence="2 3">DSM 45256</strain>
    </source>
</reference>
<feature type="region of interest" description="Disordered" evidence="1">
    <location>
        <begin position="1"/>
        <end position="51"/>
    </location>
</feature>
<accession>A0ABS4VNW4</accession>
<name>A0ABS4VNW4_9PSEU</name>
<proteinExistence type="predicted"/>
<comment type="caution">
    <text evidence="2">The sequence shown here is derived from an EMBL/GenBank/DDBJ whole genome shotgun (WGS) entry which is preliminary data.</text>
</comment>
<keyword evidence="3" id="KW-1185">Reference proteome</keyword>
<dbReference type="EMBL" id="JAGINU010000001">
    <property type="protein sequence ID" value="MBP2365615.1"/>
    <property type="molecule type" value="Genomic_DNA"/>
</dbReference>
<protein>
    <submittedName>
        <fullName evidence="2">Uncharacterized protein</fullName>
    </submittedName>
</protein>
<evidence type="ECO:0000313" key="2">
    <source>
        <dbReference type="EMBL" id="MBP2365615.1"/>
    </source>
</evidence>
<evidence type="ECO:0000313" key="3">
    <source>
        <dbReference type="Proteomes" id="UP001519295"/>
    </source>
</evidence>
<sequence>MDNQTVASSRSRRSMSGGSASTAAVSRPLAGAGSAVRRRDRSDLPFSLLSHRLRPRTVRTGQNLVTGERALLGCEQRRR</sequence>
<feature type="compositionally biased region" description="Low complexity" evidence="1">
    <location>
        <begin position="1"/>
        <end position="27"/>
    </location>
</feature>
<gene>
    <name evidence="2" type="ORF">JOF36_001311</name>
</gene>
<evidence type="ECO:0000256" key="1">
    <source>
        <dbReference type="SAM" id="MobiDB-lite"/>
    </source>
</evidence>
<dbReference type="Proteomes" id="UP001519295">
    <property type="component" value="Unassembled WGS sequence"/>
</dbReference>
<organism evidence="2 3">
    <name type="scientific">Pseudonocardia parietis</name>
    <dbReference type="NCBI Taxonomy" id="570936"/>
    <lineage>
        <taxon>Bacteria</taxon>
        <taxon>Bacillati</taxon>
        <taxon>Actinomycetota</taxon>
        <taxon>Actinomycetes</taxon>
        <taxon>Pseudonocardiales</taxon>
        <taxon>Pseudonocardiaceae</taxon>
        <taxon>Pseudonocardia</taxon>
    </lineage>
</organism>